<evidence type="ECO:0008006" key="3">
    <source>
        <dbReference type="Google" id="ProtNLM"/>
    </source>
</evidence>
<dbReference type="SUPFAM" id="SSF48208">
    <property type="entry name" value="Six-hairpin glycosidases"/>
    <property type="match status" value="1"/>
</dbReference>
<protein>
    <recommendedName>
        <fullName evidence="3">Glycosyl hydrolase family 65, N-terminal domain</fullName>
    </recommendedName>
</protein>
<dbReference type="OrthoDB" id="127395at2"/>
<sequence length="700" mass="79006">MRTCIIVLLLGIAHLSDAQSINRRQVVTRHNVQVQQIDSLSSLSVGNGQFAFTVDATGMQSFPALYAGGVPLGTQSEWGWHSFPNTHHYKFEETLRNYDLQGKQRPYSVQIKSPDRSREACDYFRVNPHRLQLGSVGMEITLRNNRLATAADIKDIRQQLDVYTGIITSKFTVEGVPVEVTTSCHQERDMVGFHVESPLLAQSRLRVLIRVPEPAGGWKDAADNFKGYTKLNTELRDNFIACSADTSQWFIGVAGNASLVKAGLHAYEVKPAGAKGLDFTVQFTEKRTTNYMTADQVDQSSIAGWKHFWESGAAVDFAGSKDPRAKEIERRVVLSEYLTKLQCSGNFPPQETGLTYNSWYGKPHLEMHWWHAVHFALWGRPELMEKSLDWYRTVSAKAEQLAQRQHYSGLRWQKMVDHSGDESPSSVGAFLIWQQPHFIYMTELLYQSRKQSAEVIKKYADLVYKTAEFMADYASYDSVKHRYNLGPGLIPAQECFDPLQTFNPTYELAYWHWALQTAQQWRERAGLPRVAKWDAVCTQLAPLPVLNGVYLPAESNPDGYTNSRYLGDHPAVLGAYASIPGSPALDTATMLRTLNLVWDKWRWNDTWGWDFPLTAMAATRLHQPEMAVQALLKPIRTNTYLVNGHNFQDERLTIYLPGNGGLLSAIAMMCAGTAADPTLINGFPDNGQWKVKCEGFTKIF</sequence>
<name>A0A1M6YXH3_9BACT</name>
<proteinExistence type="predicted"/>
<gene>
    <name evidence="1" type="ORF">SAMN05444266_102528</name>
</gene>
<organism evidence="1 2">
    <name type="scientific">Chitinophaga jiangningensis</name>
    <dbReference type="NCBI Taxonomy" id="1419482"/>
    <lineage>
        <taxon>Bacteria</taxon>
        <taxon>Pseudomonadati</taxon>
        <taxon>Bacteroidota</taxon>
        <taxon>Chitinophagia</taxon>
        <taxon>Chitinophagales</taxon>
        <taxon>Chitinophagaceae</taxon>
        <taxon>Chitinophaga</taxon>
    </lineage>
</organism>
<dbReference type="Proteomes" id="UP000184420">
    <property type="component" value="Unassembled WGS sequence"/>
</dbReference>
<keyword evidence="2" id="KW-1185">Reference proteome</keyword>
<dbReference type="Gene3D" id="1.50.10.10">
    <property type="match status" value="1"/>
</dbReference>
<accession>A0A1M6YXH3</accession>
<dbReference type="InterPro" id="IPR008928">
    <property type="entry name" value="6-hairpin_glycosidase_sf"/>
</dbReference>
<dbReference type="EMBL" id="FRBL01000002">
    <property type="protein sequence ID" value="SHL22803.1"/>
    <property type="molecule type" value="Genomic_DNA"/>
</dbReference>
<dbReference type="AlphaFoldDB" id="A0A1M6YXH3"/>
<evidence type="ECO:0000313" key="1">
    <source>
        <dbReference type="EMBL" id="SHL22803.1"/>
    </source>
</evidence>
<dbReference type="GO" id="GO:0005975">
    <property type="term" value="P:carbohydrate metabolic process"/>
    <property type="evidence" value="ECO:0007669"/>
    <property type="project" value="InterPro"/>
</dbReference>
<dbReference type="STRING" id="1419482.SAMN05444266_102528"/>
<dbReference type="InterPro" id="IPR012341">
    <property type="entry name" value="6hp_glycosidase-like_sf"/>
</dbReference>
<evidence type="ECO:0000313" key="2">
    <source>
        <dbReference type="Proteomes" id="UP000184420"/>
    </source>
</evidence>
<reference evidence="1 2" key="1">
    <citation type="submission" date="2016-11" db="EMBL/GenBank/DDBJ databases">
        <authorList>
            <person name="Jaros S."/>
            <person name="Januszkiewicz K."/>
            <person name="Wedrychowicz H."/>
        </authorList>
    </citation>
    <scope>NUCLEOTIDE SEQUENCE [LARGE SCALE GENOMIC DNA]</scope>
    <source>
        <strain evidence="1 2">DSM 27406</strain>
    </source>
</reference>
<dbReference type="RefSeq" id="WP_073079362.1">
    <property type="nucleotide sequence ID" value="NZ_FRBL01000002.1"/>
</dbReference>